<dbReference type="GO" id="GO:0016020">
    <property type="term" value="C:membrane"/>
    <property type="evidence" value="ECO:0007669"/>
    <property type="project" value="UniProtKB-SubCell"/>
</dbReference>
<dbReference type="EMBL" id="GL439639">
    <property type="protein sequence ID" value="EFN66892.1"/>
    <property type="molecule type" value="Genomic_DNA"/>
</dbReference>
<accession>E2AI41</accession>
<evidence type="ECO:0000256" key="2">
    <source>
        <dbReference type="ARBA" id="ARBA00005928"/>
    </source>
</evidence>
<reference evidence="13 14" key="1">
    <citation type="journal article" date="2010" name="Science">
        <title>Genomic comparison of the ants Camponotus floridanus and Harpegnathos saltator.</title>
        <authorList>
            <person name="Bonasio R."/>
            <person name="Zhang G."/>
            <person name="Ye C."/>
            <person name="Mutti N.S."/>
            <person name="Fang X."/>
            <person name="Qin N."/>
            <person name="Donahue G."/>
            <person name="Yang P."/>
            <person name="Li Q."/>
            <person name="Li C."/>
            <person name="Zhang P."/>
            <person name="Huang Z."/>
            <person name="Berger S.L."/>
            <person name="Reinberg D."/>
            <person name="Wang J."/>
            <person name="Liebig J."/>
        </authorList>
    </citation>
    <scope>NUCLEOTIDE SEQUENCE [LARGE SCALE GENOMIC DNA]</scope>
    <source>
        <strain evidence="14">C129</strain>
    </source>
</reference>
<proteinExistence type="inferred from homology"/>
<dbReference type="SUPFAM" id="SSF51735">
    <property type="entry name" value="NAD(P)-binding Rossmann-fold domains"/>
    <property type="match status" value="1"/>
</dbReference>
<dbReference type="OMA" id="ATTINIM"/>
<dbReference type="InterPro" id="IPR036291">
    <property type="entry name" value="NAD(P)-bd_dom_sf"/>
</dbReference>
<dbReference type="PANTHER" id="PTHR11011">
    <property type="entry name" value="MALE STERILITY PROTEIN 2-RELATED"/>
    <property type="match status" value="1"/>
</dbReference>
<keyword evidence="4" id="KW-0812">Transmembrane</keyword>
<evidence type="ECO:0000256" key="4">
    <source>
        <dbReference type="ARBA" id="ARBA00022692"/>
    </source>
</evidence>
<keyword evidence="6" id="KW-1133">Transmembrane helix</keyword>
<keyword evidence="5 10" id="KW-0521">NADP</keyword>
<evidence type="ECO:0000256" key="8">
    <source>
        <dbReference type="ARBA" id="ARBA00023136"/>
    </source>
</evidence>
<name>E2AI41_CAMFO</name>
<keyword evidence="7 10" id="KW-0443">Lipid metabolism</keyword>
<dbReference type="EC" id="1.2.1.84" evidence="10"/>
<dbReference type="CDD" id="cd09071">
    <property type="entry name" value="FAR_C"/>
    <property type="match status" value="1"/>
</dbReference>
<keyword evidence="14" id="KW-1185">Reference proteome</keyword>
<evidence type="ECO:0000259" key="12">
    <source>
        <dbReference type="Pfam" id="PF07993"/>
    </source>
</evidence>
<sequence>MDYHRNNEAEMHKTPIQKFYAGQSIFITGSTGFLGKILIEKLLRSCPDISTMYLLIRPKKDKCPESRLDDIFKNSLYDRLRKEVPNFRKKVVPIIGNFDVEDLELSENDKNILIREVSIIFHLAATMRFDEEIKIATTINIMATNTILNIAKRMLNLKSFIHISTLYAHCNDNLKLIEERFYTYSVDHKDFITSMRALPQNDEKLSRMASLWPNTYTCTKAITEILLIEEGKNLPIGIFRPAMVMPSANEPIVGWGDNLYGPIGSTISILLGFTRFQWCDPDITANLVPVDFTVNALIASAWDVSNQCRTGKNMLIYNNTTAPNAPTWGEYINKIICLNQKYPLKDSMWLPFVFLVPGEITYKIGIWFCHLLPAFFVDSVRICVGRRPRMWKLYNKIHKAIKSIAYFSITRWQFTDDNVQTMWNRLNKEDQQLFPFNVRELDWTKYLIDFHKGLRLYFLNEDDSNLEISRINYKR</sequence>
<comment type="function">
    <text evidence="10">Catalyzes the reduction of fatty acyl-CoA to fatty alcohols.</text>
</comment>
<feature type="domain" description="Thioester reductase (TE)" evidence="12">
    <location>
        <begin position="27"/>
        <end position="296"/>
    </location>
</feature>
<evidence type="ECO:0000256" key="5">
    <source>
        <dbReference type="ARBA" id="ARBA00022857"/>
    </source>
</evidence>
<evidence type="ECO:0000256" key="9">
    <source>
        <dbReference type="ARBA" id="ARBA00052530"/>
    </source>
</evidence>
<dbReference type="FunFam" id="3.40.50.720:FF:000143">
    <property type="entry name" value="Fatty acyl-CoA reductase"/>
    <property type="match status" value="1"/>
</dbReference>
<dbReference type="Proteomes" id="UP000000311">
    <property type="component" value="Unassembled WGS sequence"/>
</dbReference>
<dbReference type="InterPro" id="IPR026055">
    <property type="entry name" value="FAR"/>
</dbReference>
<gene>
    <name evidence="13" type="ORF">EAG_15263</name>
</gene>
<evidence type="ECO:0000259" key="11">
    <source>
        <dbReference type="Pfam" id="PF03015"/>
    </source>
</evidence>
<keyword evidence="3 10" id="KW-0444">Lipid biosynthesis</keyword>
<dbReference type="Pfam" id="PF07993">
    <property type="entry name" value="NAD_binding_4"/>
    <property type="match status" value="1"/>
</dbReference>
<evidence type="ECO:0000256" key="7">
    <source>
        <dbReference type="ARBA" id="ARBA00023098"/>
    </source>
</evidence>
<comment type="subcellular location">
    <subcellularLocation>
        <location evidence="1">Membrane</location>
        <topology evidence="1">Multi-pass membrane protein</topology>
    </subcellularLocation>
</comment>
<dbReference type="InterPro" id="IPR033640">
    <property type="entry name" value="FAR_C"/>
</dbReference>
<evidence type="ECO:0000256" key="10">
    <source>
        <dbReference type="RuleBase" id="RU363097"/>
    </source>
</evidence>
<dbReference type="Gene3D" id="3.40.50.720">
    <property type="entry name" value="NAD(P)-binding Rossmann-like Domain"/>
    <property type="match status" value="1"/>
</dbReference>
<comment type="catalytic activity">
    <reaction evidence="9 10">
        <text>a long-chain fatty acyl-CoA + 2 NADPH + 2 H(+) = a long-chain primary fatty alcohol + 2 NADP(+) + CoA</text>
        <dbReference type="Rhea" id="RHEA:52716"/>
        <dbReference type="ChEBI" id="CHEBI:15378"/>
        <dbReference type="ChEBI" id="CHEBI:57287"/>
        <dbReference type="ChEBI" id="CHEBI:57783"/>
        <dbReference type="ChEBI" id="CHEBI:58349"/>
        <dbReference type="ChEBI" id="CHEBI:77396"/>
        <dbReference type="ChEBI" id="CHEBI:83139"/>
        <dbReference type="EC" id="1.2.1.84"/>
    </reaction>
</comment>
<dbReference type="PANTHER" id="PTHR11011:SF60">
    <property type="entry name" value="FATTY ACYL-COA REDUCTASE-RELATED"/>
    <property type="match status" value="1"/>
</dbReference>
<keyword evidence="10" id="KW-0560">Oxidoreductase</keyword>
<dbReference type="CDD" id="cd05236">
    <property type="entry name" value="FAR-N_SDR_e"/>
    <property type="match status" value="1"/>
</dbReference>
<evidence type="ECO:0000256" key="3">
    <source>
        <dbReference type="ARBA" id="ARBA00022516"/>
    </source>
</evidence>
<evidence type="ECO:0000313" key="14">
    <source>
        <dbReference type="Proteomes" id="UP000000311"/>
    </source>
</evidence>
<dbReference type="GO" id="GO:0102965">
    <property type="term" value="F:alcohol-forming long-chain fatty acyl-CoA reductase activity"/>
    <property type="evidence" value="ECO:0007669"/>
    <property type="project" value="UniProtKB-EC"/>
</dbReference>
<dbReference type="GO" id="GO:0005777">
    <property type="term" value="C:peroxisome"/>
    <property type="evidence" value="ECO:0007669"/>
    <property type="project" value="TreeGrafter"/>
</dbReference>
<dbReference type="GO" id="GO:0035336">
    <property type="term" value="P:long-chain fatty-acyl-CoA metabolic process"/>
    <property type="evidence" value="ECO:0007669"/>
    <property type="project" value="TreeGrafter"/>
</dbReference>
<protein>
    <recommendedName>
        <fullName evidence="10">Fatty acyl-CoA reductase</fullName>
        <ecNumber evidence="10">1.2.1.84</ecNumber>
    </recommendedName>
</protein>
<organism evidence="14">
    <name type="scientific">Camponotus floridanus</name>
    <name type="common">Florida carpenter ant</name>
    <dbReference type="NCBI Taxonomy" id="104421"/>
    <lineage>
        <taxon>Eukaryota</taxon>
        <taxon>Metazoa</taxon>
        <taxon>Ecdysozoa</taxon>
        <taxon>Arthropoda</taxon>
        <taxon>Hexapoda</taxon>
        <taxon>Insecta</taxon>
        <taxon>Pterygota</taxon>
        <taxon>Neoptera</taxon>
        <taxon>Endopterygota</taxon>
        <taxon>Hymenoptera</taxon>
        <taxon>Apocrita</taxon>
        <taxon>Aculeata</taxon>
        <taxon>Formicoidea</taxon>
        <taxon>Formicidae</taxon>
        <taxon>Formicinae</taxon>
        <taxon>Camponotus</taxon>
    </lineage>
</organism>
<feature type="domain" description="Fatty acyl-CoA reductase C-terminal" evidence="11">
    <location>
        <begin position="369"/>
        <end position="461"/>
    </location>
</feature>
<keyword evidence="8" id="KW-0472">Membrane</keyword>
<dbReference type="Pfam" id="PF03015">
    <property type="entry name" value="Sterile"/>
    <property type="match status" value="1"/>
</dbReference>
<evidence type="ECO:0000313" key="13">
    <source>
        <dbReference type="EMBL" id="EFN66892.1"/>
    </source>
</evidence>
<dbReference type="AlphaFoldDB" id="E2AI41"/>
<evidence type="ECO:0000256" key="1">
    <source>
        <dbReference type="ARBA" id="ARBA00004141"/>
    </source>
</evidence>
<dbReference type="OrthoDB" id="429813at2759"/>
<dbReference type="GO" id="GO:0080019">
    <property type="term" value="F:alcohol-forming very long-chain fatty acyl-CoA reductase activity"/>
    <property type="evidence" value="ECO:0007669"/>
    <property type="project" value="InterPro"/>
</dbReference>
<dbReference type="InterPro" id="IPR013120">
    <property type="entry name" value="FAR_NAD-bd"/>
</dbReference>
<evidence type="ECO:0000256" key="6">
    <source>
        <dbReference type="ARBA" id="ARBA00022989"/>
    </source>
</evidence>
<comment type="similarity">
    <text evidence="2 10">Belongs to the fatty acyl-CoA reductase family.</text>
</comment>
<dbReference type="InParanoid" id="E2AI41"/>